<dbReference type="PANTHER" id="PTHR45890:SF9">
    <property type="entry name" value="PROTEIN KINASE DOMAIN-CONTAINING PROTEIN"/>
    <property type="match status" value="1"/>
</dbReference>
<sequence>MGGYCSSGCAGALPLGRHELKTNTSLKSSKFFQNLSASLLLAMDEKEPAQELSPTSVITFSFEEEIEIEEEIARGEMPMLQPEDGFCVLGTLTSNSFASGSYGSSGSMGCQPFGCFDGLPAVLRRSVSGRIFLDQPLPEPKQTLHLCKPGPCHVAPAAKEPDCSPTSVLGMAGEATRCSGIVMSGNAASNPINLRRSLPDTLPPEGTGGVQGTGASSRFSCGGYGGAGSMGVCAFGSLPPAVRRTVSGRIFVEHQISPLGGMAIQGASPANDLLLDPAEAGSGKPQSSPTGVASLLTASVRSAASSASDLAAADEAGLATTVAAESNEPLQGAAPLIDAAACGARQLGGVLQRYGEPAFVLLALAALWARVHPSSQQIGECIAALIPVLAGYNQTARRCVRQRLSGDAAEELWRKQHKWAARRTAGLLQDLSGSPPLAGAVSAWEALNIQIGAMVGGAHFGSLAGMGSGGSSGGGGMQLWASVGLCSKRSRQEQRAALSVAPGHVAATPAGPVEDEPLVAGGASSAAESVSSEAPAEQVGAEAPHTDSQVGRGQQQTAALPAALEQPAAAGCADGARQAAAAAAVAVAGGAADAAGPAHSTSSSSVAGSSGGSVHSFLLPGACYSSQTSSEAERLQLVLRAGELLYLFAPFLLLGCFMLLLASQLEAAAARRRRKQRQQAEAQQQSPAAAAAAAPAAVQAADAVARQQEGGEDEDTAAAASPAAQRLKTAAWRLLLRACKRAGAATVKWAQWSSTREDVFPVEFCRVMSELHDRAPTHTMAESRRIVEAALGAPLESLFLSFEQRPLASGSIAQVHRATMLVDGQPQVVAVKVRHPGVTLRIWQDFQLLRPLAALTGRIRTLRSLNLSDSVAQFSHTMTAQADLRVEAAHLHRFYNNFKAVGSSVRVPRPLPGLSTEAVLVETFEPGRSVAEFIRAPHPHNTQIVSLGLDCFLKQLLEDNFVHTDLHPGNILVRTAQHGGSNGSSSNSGNNGDAGGGREDPSRVELVLLDFGLAEELTPAVRRHFISFLHMISRGDGRRAAEHLLQWSVNQRCPDPEAFTAALVEMFREKCDIHSEAGIDVDAVLKGVLHLARHHEVSIDSNYAALVVGVCVIVGFATSLDRRVNLMDAATPVFLYHALTGRVSGRLYM</sequence>
<dbReference type="InterPro" id="IPR000719">
    <property type="entry name" value="Prot_kinase_dom"/>
</dbReference>
<organism evidence="4 5">
    <name type="scientific">Chlorella sorokiniana</name>
    <name type="common">Freshwater green alga</name>
    <dbReference type="NCBI Taxonomy" id="3076"/>
    <lineage>
        <taxon>Eukaryota</taxon>
        <taxon>Viridiplantae</taxon>
        <taxon>Chlorophyta</taxon>
        <taxon>core chlorophytes</taxon>
        <taxon>Trebouxiophyceae</taxon>
        <taxon>Chlorellales</taxon>
        <taxon>Chlorellaceae</taxon>
        <taxon>Chlorella clade</taxon>
        <taxon>Chlorella</taxon>
    </lineage>
</organism>
<keyword evidence="2" id="KW-1133">Transmembrane helix</keyword>
<gene>
    <name evidence="4" type="ORF">C2E21_4744</name>
</gene>
<dbReference type="Gene3D" id="1.10.510.10">
    <property type="entry name" value="Transferase(Phosphotransferase) domain 1"/>
    <property type="match status" value="1"/>
</dbReference>
<feature type="region of interest" description="Disordered" evidence="1">
    <location>
        <begin position="702"/>
        <end position="722"/>
    </location>
</feature>
<dbReference type="GO" id="GO:0004672">
    <property type="term" value="F:protein kinase activity"/>
    <property type="evidence" value="ECO:0007669"/>
    <property type="project" value="InterPro"/>
</dbReference>
<name>A0A2P6TRJ7_CHLSO</name>
<evidence type="ECO:0000256" key="2">
    <source>
        <dbReference type="SAM" id="Phobius"/>
    </source>
</evidence>
<keyword evidence="5" id="KW-1185">Reference proteome</keyword>
<evidence type="ECO:0000256" key="1">
    <source>
        <dbReference type="SAM" id="MobiDB-lite"/>
    </source>
</evidence>
<reference evidence="4 5" key="1">
    <citation type="journal article" date="2018" name="Plant J.">
        <title>Genome sequences of Chlorella sorokiniana UTEX 1602 and Micractinium conductrix SAG 241.80: implications to maltose excretion by a green alga.</title>
        <authorList>
            <person name="Arriola M.B."/>
            <person name="Velmurugan N."/>
            <person name="Zhang Y."/>
            <person name="Plunkett M.H."/>
            <person name="Hondzo H."/>
            <person name="Barney B.M."/>
        </authorList>
    </citation>
    <scope>NUCLEOTIDE SEQUENCE [LARGE SCALE GENOMIC DNA]</scope>
    <source>
        <strain evidence="5">UTEX 1602</strain>
    </source>
</reference>
<dbReference type="PANTHER" id="PTHR45890">
    <property type="entry name" value="AARF DOMAIN CONTAINING KINASE 2 (PREDICTED)"/>
    <property type="match status" value="1"/>
</dbReference>
<keyword evidence="2" id="KW-0812">Transmembrane</keyword>
<dbReference type="InterPro" id="IPR011009">
    <property type="entry name" value="Kinase-like_dom_sf"/>
</dbReference>
<feature type="compositionally biased region" description="Low complexity" evidence="1">
    <location>
        <begin position="519"/>
        <end position="534"/>
    </location>
</feature>
<keyword evidence="2" id="KW-0472">Membrane</keyword>
<dbReference type="GO" id="GO:0005524">
    <property type="term" value="F:ATP binding"/>
    <property type="evidence" value="ECO:0007669"/>
    <property type="project" value="InterPro"/>
</dbReference>
<dbReference type="SUPFAM" id="SSF56112">
    <property type="entry name" value="Protein kinase-like (PK-like)"/>
    <property type="match status" value="1"/>
</dbReference>
<feature type="region of interest" description="Disordered" evidence="1">
    <location>
        <begin position="974"/>
        <end position="999"/>
    </location>
</feature>
<dbReference type="InterPro" id="IPR044095">
    <property type="entry name" value="ADCK2_dom"/>
</dbReference>
<feature type="region of interest" description="Disordered" evidence="1">
    <location>
        <begin position="497"/>
        <end position="559"/>
    </location>
</feature>
<dbReference type="CDD" id="cd13971">
    <property type="entry name" value="ADCK2-like"/>
    <property type="match status" value="1"/>
</dbReference>
<feature type="transmembrane region" description="Helical" evidence="2">
    <location>
        <begin position="644"/>
        <end position="665"/>
    </location>
</feature>
<evidence type="ECO:0000313" key="4">
    <source>
        <dbReference type="EMBL" id="PRW56689.1"/>
    </source>
</evidence>
<evidence type="ECO:0000259" key="3">
    <source>
        <dbReference type="PROSITE" id="PS50011"/>
    </source>
</evidence>
<evidence type="ECO:0000313" key="5">
    <source>
        <dbReference type="Proteomes" id="UP000239899"/>
    </source>
</evidence>
<dbReference type="EMBL" id="LHPG02000008">
    <property type="protein sequence ID" value="PRW56689.1"/>
    <property type="molecule type" value="Genomic_DNA"/>
</dbReference>
<comment type="caution">
    <text evidence="4">The sequence shown here is derived from an EMBL/GenBank/DDBJ whole genome shotgun (WGS) entry which is preliminary data.</text>
</comment>
<feature type="transmembrane region" description="Helical" evidence="2">
    <location>
        <begin position="1103"/>
        <end position="1120"/>
    </location>
</feature>
<dbReference type="OrthoDB" id="1290869at2759"/>
<dbReference type="AlphaFoldDB" id="A0A2P6TRJ7"/>
<protein>
    <submittedName>
        <fullName evidence="4">Serine threonine-kinase abkC</fullName>
    </submittedName>
</protein>
<dbReference type="PROSITE" id="PS50011">
    <property type="entry name" value="PROTEIN_KINASE_DOM"/>
    <property type="match status" value="1"/>
</dbReference>
<proteinExistence type="predicted"/>
<dbReference type="Proteomes" id="UP000239899">
    <property type="component" value="Unassembled WGS sequence"/>
</dbReference>
<dbReference type="InterPro" id="IPR004147">
    <property type="entry name" value="ABC1_dom"/>
</dbReference>
<accession>A0A2P6TRJ7</accession>
<dbReference type="STRING" id="3076.A0A2P6TRJ7"/>
<feature type="domain" description="Protein kinase" evidence="3">
    <location>
        <begin position="801"/>
        <end position="1149"/>
    </location>
</feature>
<dbReference type="InterPro" id="IPR052402">
    <property type="entry name" value="ADCK_kinase"/>
</dbReference>
<dbReference type="Pfam" id="PF03109">
    <property type="entry name" value="ABC1"/>
    <property type="match status" value="1"/>
</dbReference>